<dbReference type="AlphaFoldDB" id="A0A0C9ZZB5"/>
<gene>
    <name evidence="2" type="ORF">PISMIDRAFT_674924</name>
</gene>
<organism evidence="2 3">
    <name type="scientific">Pisolithus microcarpus 441</name>
    <dbReference type="NCBI Taxonomy" id="765257"/>
    <lineage>
        <taxon>Eukaryota</taxon>
        <taxon>Fungi</taxon>
        <taxon>Dikarya</taxon>
        <taxon>Basidiomycota</taxon>
        <taxon>Agaricomycotina</taxon>
        <taxon>Agaricomycetes</taxon>
        <taxon>Agaricomycetidae</taxon>
        <taxon>Boletales</taxon>
        <taxon>Sclerodermatineae</taxon>
        <taxon>Pisolithaceae</taxon>
        <taxon>Pisolithus</taxon>
    </lineage>
</organism>
<proteinExistence type="predicted"/>
<dbReference type="EMBL" id="KN833696">
    <property type="protein sequence ID" value="KIK27542.1"/>
    <property type="molecule type" value="Genomic_DNA"/>
</dbReference>
<evidence type="ECO:0000313" key="2">
    <source>
        <dbReference type="EMBL" id="KIK27542.1"/>
    </source>
</evidence>
<reference evidence="2 3" key="1">
    <citation type="submission" date="2014-04" db="EMBL/GenBank/DDBJ databases">
        <authorList>
            <consortium name="DOE Joint Genome Institute"/>
            <person name="Kuo A."/>
            <person name="Kohler A."/>
            <person name="Costa M.D."/>
            <person name="Nagy L.G."/>
            <person name="Floudas D."/>
            <person name="Copeland A."/>
            <person name="Barry K.W."/>
            <person name="Cichocki N."/>
            <person name="Veneault-Fourrey C."/>
            <person name="LaButti K."/>
            <person name="Lindquist E.A."/>
            <person name="Lipzen A."/>
            <person name="Lundell T."/>
            <person name="Morin E."/>
            <person name="Murat C."/>
            <person name="Sun H."/>
            <person name="Tunlid A."/>
            <person name="Henrissat B."/>
            <person name="Grigoriev I.V."/>
            <person name="Hibbett D.S."/>
            <person name="Martin F."/>
            <person name="Nordberg H.P."/>
            <person name="Cantor M.N."/>
            <person name="Hua S.X."/>
        </authorList>
    </citation>
    <scope>NUCLEOTIDE SEQUENCE [LARGE SCALE GENOMIC DNA]</scope>
    <source>
        <strain evidence="2 3">441</strain>
    </source>
</reference>
<keyword evidence="3" id="KW-1185">Reference proteome</keyword>
<evidence type="ECO:0000256" key="1">
    <source>
        <dbReference type="SAM" id="MobiDB-lite"/>
    </source>
</evidence>
<accession>A0A0C9ZZB5</accession>
<dbReference type="HOGENOM" id="CLU_3143620_0_0_1"/>
<feature type="region of interest" description="Disordered" evidence="1">
    <location>
        <begin position="13"/>
        <end position="49"/>
    </location>
</feature>
<name>A0A0C9ZZB5_9AGAM</name>
<reference evidence="3" key="2">
    <citation type="submission" date="2015-01" db="EMBL/GenBank/DDBJ databases">
        <title>Evolutionary Origins and Diversification of the Mycorrhizal Mutualists.</title>
        <authorList>
            <consortium name="DOE Joint Genome Institute"/>
            <consortium name="Mycorrhizal Genomics Consortium"/>
            <person name="Kohler A."/>
            <person name="Kuo A."/>
            <person name="Nagy L.G."/>
            <person name="Floudas D."/>
            <person name="Copeland A."/>
            <person name="Barry K.W."/>
            <person name="Cichocki N."/>
            <person name="Veneault-Fourrey C."/>
            <person name="LaButti K."/>
            <person name="Lindquist E.A."/>
            <person name="Lipzen A."/>
            <person name="Lundell T."/>
            <person name="Morin E."/>
            <person name="Murat C."/>
            <person name="Riley R."/>
            <person name="Ohm R."/>
            <person name="Sun H."/>
            <person name="Tunlid A."/>
            <person name="Henrissat B."/>
            <person name="Grigoriev I.V."/>
            <person name="Hibbett D.S."/>
            <person name="Martin F."/>
        </authorList>
    </citation>
    <scope>NUCLEOTIDE SEQUENCE [LARGE SCALE GENOMIC DNA]</scope>
    <source>
        <strain evidence="3">441</strain>
    </source>
</reference>
<feature type="compositionally biased region" description="Polar residues" evidence="1">
    <location>
        <begin position="25"/>
        <end position="49"/>
    </location>
</feature>
<protein>
    <submittedName>
        <fullName evidence="2">Uncharacterized protein</fullName>
    </submittedName>
</protein>
<dbReference type="Proteomes" id="UP000054018">
    <property type="component" value="Unassembled WGS sequence"/>
</dbReference>
<evidence type="ECO:0000313" key="3">
    <source>
        <dbReference type="Proteomes" id="UP000054018"/>
    </source>
</evidence>
<sequence length="49" mass="5399">MNRHPALLCLRARGQNQAKRDPRSWRNSGPTSTTLFDGIETSGTLTQGT</sequence>